<reference evidence="2 3" key="1">
    <citation type="journal article" date="2013" name="Chin. Sci. Bull.">
        <title>Genome survey uncovers the secrets of sex and lifestyle in caterpillar fungus.</title>
        <authorList>
            <person name="Hu X."/>
            <person name="Zhang Y."/>
            <person name="Xiao G."/>
            <person name="Zheng P."/>
            <person name="Xia Y."/>
            <person name="Zhang X."/>
            <person name="St Leger R.J."/>
            <person name="Liu X."/>
            <person name="Wang C."/>
        </authorList>
    </citation>
    <scope>NUCLEOTIDE SEQUENCE [LARGE SCALE GENOMIC DNA]</scope>
    <source>
        <strain evidence="3">Co18 / CGMCC 3.14243</strain>
        <tissue evidence="2">Fruit-body</tissue>
    </source>
</reference>
<accession>T5A429</accession>
<feature type="region of interest" description="Disordered" evidence="1">
    <location>
        <begin position="15"/>
        <end position="78"/>
    </location>
</feature>
<proteinExistence type="predicted"/>
<protein>
    <submittedName>
        <fullName evidence="2">Uncharacterized protein</fullName>
    </submittedName>
</protein>
<sequence>MTSARNTPAAAAAAAAAVRAGRVSPPSASASAPTAAPARRSAMATQARVLGKPQPDAVRVGAQAQRRHRRRPAGLDHARHVEVVRKDVLLGRHL</sequence>
<name>T5A429_OPHSC</name>
<dbReference type="EMBL" id="KE652911">
    <property type="protein sequence ID" value="EQL00205.1"/>
    <property type="molecule type" value="Genomic_DNA"/>
</dbReference>
<evidence type="ECO:0000313" key="2">
    <source>
        <dbReference type="EMBL" id="EQL00205.1"/>
    </source>
</evidence>
<dbReference type="HOGENOM" id="CLU_2386783_0_0_1"/>
<dbReference type="AlphaFoldDB" id="T5A429"/>
<feature type="compositionally biased region" description="Low complexity" evidence="1">
    <location>
        <begin position="15"/>
        <end position="44"/>
    </location>
</feature>
<evidence type="ECO:0000313" key="3">
    <source>
        <dbReference type="Proteomes" id="UP000019374"/>
    </source>
</evidence>
<evidence type="ECO:0000256" key="1">
    <source>
        <dbReference type="SAM" id="MobiDB-lite"/>
    </source>
</evidence>
<gene>
    <name evidence="2" type="ORF">OCS_04079</name>
</gene>
<dbReference type="Proteomes" id="UP000019374">
    <property type="component" value="Unassembled WGS sequence"/>
</dbReference>
<organism evidence="2 3">
    <name type="scientific">Ophiocordyceps sinensis (strain Co18 / CGMCC 3.14243)</name>
    <name type="common">Yarsagumba caterpillar fungus</name>
    <name type="synonym">Hirsutella sinensis</name>
    <dbReference type="NCBI Taxonomy" id="911162"/>
    <lineage>
        <taxon>Eukaryota</taxon>
        <taxon>Fungi</taxon>
        <taxon>Dikarya</taxon>
        <taxon>Ascomycota</taxon>
        <taxon>Pezizomycotina</taxon>
        <taxon>Sordariomycetes</taxon>
        <taxon>Hypocreomycetidae</taxon>
        <taxon>Hypocreales</taxon>
        <taxon>Ophiocordycipitaceae</taxon>
        <taxon>Ophiocordyceps</taxon>
    </lineage>
</organism>